<reference evidence="5" key="1">
    <citation type="submission" date="2022-10" db="EMBL/GenBank/DDBJ databases">
        <title>Tapping the CABI collections for fungal endophytes: first genome assemblies for Collariella, Neodidymelliopsis, Ascochyta clinopodiicola, Didymella pomorum, Didymosphaeria variabile, Neocosmospora piperis and Neocucurbitaria cava.</title>
        <authorList>
            <person name="Hill R."/>
        </authorList>
    </citation>
    <scope>NUCLEOTIDE SEQUENCE</scope>
    <source>
        <strain evidence="5">IMI 360193</strain>
    </source>
</reference>
<feature type="coiled-coil region" evidence="3">
    <location>
        <begin position="347"/>
        <end position="378"/>
    </location>
</feature>
<keyword evidence="6" id="KW-1185">Reference proteome</keyword>
<evidence type="ECO:0000256" key="1">
    <source>
        <dbReference type="ARBA" id="ARBA00006461"/>
    </source>
</evidence>
<dbReference type="OrthoDB" id="5430658at2759"/>
<evidence type="ECO:0000256" key="2">
    <source>
        <dbReference type="ARBA" id="ARBA00023054"/>
    </source>
</evidence>
<sequence length="385" mass="39964">MSVSLTSRPTPETSLISSSQAFRDIMSIVGPGGAKTTAAPKQAQPQPTGAPKPTPRPTAGTNGVTPAPQLKRKASGPADSSQVKVQRKDSPAQPLQYTGTARPTAAPAAARPGQPTTTTVPYRGTAAPSSAKPANALAKKPIASTSTAAPPRKATPPAPKPASAVTTSASAAPASKPKGYLALLQKAKEKDSTKPAAPPVTVAKGFIPTKKERLALKAEASAAKGKKPGVISTAKAADIKGEAAKAQRKPADVGYQGTARPTKAPAPVAYKGTARPQAAATPTSRGGTPAAKPKPKQDKGRYDGYADWSDLDDMEDEEDDYASDASSDMEGGMWDVEKEEQEALKFAKKEDAEALAEEMRLKREKEEKKRKLLALSKAAAAKKKY</sequence>
<gene>
    <name evidence="5" type="ORF">N0V87_000438</name>
</gene>
<feature type="compositionally biased region" description="Basic and acidic residues" evidence="4">
    <location>
        <begin position="295"/>
        <end position="304"/>
    </location>
</feature>
<name>A0A9W9C3L3_9PLEO</name>
<dbReference type="InterPro" id="IPR013256">
    <property type="entry name" value="Chromatin_SPT2"/>
</dbReference>
<feature type="compositionally biased region" description="Acidic residues" evidence="4">
    <location>
        <begin position="309"/>
        <end position="322"/>
    </location>
</feature>
<evidence type="ECO:0000256" key="3">
    <source>
        <dbReference type="SAM" id="Coils"/>
    </source>
</evidence>
<feature type="compositionally biased region" description="Basic and acidic residues" evidence="4">
    <location>
        <begin position="240"/>
        <end position="251"/>
    </location>
</feature>
<feature type="region of interest" description="Disordered" evidence="4">
    <location>
        <begin position="1"/>
        <end position="20"/>
    </location>
</feature>
<keyword evidence="2 3" id="KW-0175">Coiled coil</keyword>
<proteinExistence type="inferred from homology"/>
<evidence type="ECO:0000256" key="4">
    <source>
        <dbReference type="SAM" id="MobiDB-lite"/>
    </source>
</evidence>
<feature type="compositionally biased region" description="Low complexity" evidence="4">
    <location>
        <begin position="143"/>
        <end position="152"/>
    </location>
</feature>
<protein>
    <recommendedName>
        <fullName evidence="7">SPT2 chromatin protein</fullName>
    </recommendedName>
</protein>
<evidence type="ECO:0000313" key="5">
    <source>
        <dbReference type="EMBL" id="KAJ4343216.1"/>
    </source>
</evidence>
<accession>A0A9W9C3L3</accession>
<evidence type="ECO:0000313" key="6">
    <source>
        <dbReference type="Proteomes" id="UP001140562"/>
    </source>
</evidence>
<dbReference type="SMART" id="SM00784">
    <property type="entry name" value="SPT2"/>
    <property type="match status" value="1"/>
</dbReference>
<dbReference type="Proteomes" id="UP001140562">
    <property type="component" value="Unassembled WGS sequence"/>
</dbReference>
<dbReference type="AlphaFoldDB" id="A0A9W9C3L3"/>
<comment type="caution">
    <text evidence="5">The sequence shown here is derived from an EMBL/GenBank/DDBJ whole genome shotgun (WGS) entry which is preliminary data.</text>
</comment>
<organism evidence="5 6">
    <name type="scientific">Didymella glomerata</name>
    <dbReference type="NCBI Taxonomy" id="749621"/>
    <lineage>
        <taxon>Eukaryota</taxon>
        <taxon>Fungi</taxon>
        <taxon>Dikarya</taxon>
        <taxon>Ascomycota</taxon>
        <taxon>Pezizomycotina</taxon>
        <taxon>Dothideomycetes</taxon>
        <taxon>Pleosporomycetidae</taxon>
        <taxon>Pleosporales</taxon>
        <taxon>Pleosporineae</taxon>
        <taxon>Didymellaceae</taxon>
        <taxon>Didymella</taxon>
    </lineage>
</organism>
<dbReference type="Pfam" id="PF08243">
    <property type="entry name" value="SPT2"/>
    <property type="match status" value="1"/>
</dbReference>
<feature type="region of interest" description="Disordered" evidence="4">
    <location>
        <begin position="26"/>
        <end position="176"/>
    </location>
</feature>
<dbReference type="EMBL" id="JAPEUV010000003">
    <property type="protein sequence ID" value="KAJ4343216.1"/>
    <property type="molecule type" value="Genomic_DNA"/>
</dbReference>
<feature type="compositionally biased region" description="Low complexity" evidence="4">
    <location>
        <begin position="98"/>
        <end position="119"/>
    </location>
</feature>
<feature type="region of interest" description="Disordered" evidence="4">
    <location>
        <begin position="240"/>
        <end position="334"/>
    </location>
</feature>
<feature type="compositionally biased region" description="Low complexity" evidence="4">
    <location>
        <begin position="161"/>
        <end position="176"/>
    </location>
</feature>
<comment type="similarity">
    <text evidence="1">Belongs to the SPT2 family.</text>
</comment>
<evidence type="ECO:0008006" key="7">
    <source>
        <dbReference type="Google" id="ProtNLM"/>
    </source>
</evidence>